<proteinExistence type="predicted"/>
<gene>
    <name evidence="1" type="ORF">BLNAU_5491</name>
</gene>
<organism evidence="1 2">
    <name type="scientific">Blattamonas nauphoetae</name>
    <dbReference type="NCBI Taxonomy" id="2049346"/>
    <lineage>
        <taxon>Eukaryota</taxon>
        <taxon>Metamonada</taxon>
        <taxon>Preaxostyla</taxon>
        <taxon>Oxymonadida</taxon>
        <taxon>Blattamonas</taxon>
    </lineage>
</organism>
<accession>A0ABQ9Y6Q1</accession>
<dbReference type="Proteomes" id="UP001281761">
    <property type="component" value="Unassembled WGS sequence"/>
</dbReference>
<dbReference type="EMBL" id="JARBJD010000029">
    <property type="protein sequence ID" value="KAK2959442.1"/>
    <property type="molecule type" value="Genomic_DNA"/>
</dbReference>
<sequence length="270" mass="30552">MTAEPPIEVDSEIVLELLVLVKEALPMILWTISFIDNLIASLPSDSSSTTPLISGDDTHVVDSLDNLKDKCEECVSDGWNYLLNWTYSLTTPLKSAFQTIIIDDPSFPYLILSSLQLSHEDVKVNIIITILNIVLHNPWMKENLITSNFIGMIFETVDFVSLPLSESETQFQLTKFLYLMVDPIGKDEDTIFEQYRHIRVSVFEPAKKFITFIRADHTLLNEYGDFKILPIGEEPTGVYNLLHIIDSTRDSSFDGADGDHLLWVSSNSAF</sequence>
<keyword evidence="2" id="KW-1185">Reference proteome</keyword>
<evidence type="ECO:0000313" key="1">
    <source>
        <dbReference type="EMBL" id="KAK2959442.1"/>
    </source>
</evidence>
<protein>
    <submittedName>
        <fullName evidence="1">Uncharacterized protein</fullName>
    </submittedName>
</protein>
<name>A0ABQ9Y6Q1_9EUKA</name>
<comment type="caution">
    <text evidence="1">The sequence shown here is derived from an EMBL/GenBank/DDBJ whole genome shotgun (WGS) entry which is preliminary data.</text>
</comment>
<evidence type="ECO:0000313" key="2">
    <source>
        <dbReference type="Proteomes" id="UP001281761"/>
    </source>
</evidence>
<reference evidence="1 2" key="1">
    <citation type="journal article" date="2022" name="bioRxiv">
        <title>Genomics of Preaxostyla Flagellates Illuminates Evolutionary Transitions and the Path Towards Mitochondrial Loss.</title>
        <authorList>
            <person name="Novak L.V.F."/>
            <person name="Treitli S.C."/>
            <person name="Pyrih J."/>
            <person name="Halakuc P."/>
            <person name="Pipaliya S.V."/>
            <person name="Vacek V."/>
            <person name="Brzon O."/>
            <person name="Soukal P."/>
            <person name="Eme L."/>
            <person name="Dacks J.B."/>
            <person name="Karnkowska A."/>
            <person name="Elias M."/>
            <person name="Hampl V."/>
        </authorList>
    </citation>
    <scope>NUCLEOTIDE SEQUENCE [LARGE SCALE GENOMIC DNA]</scope>
    <source>
        <strain evidence="1">NAU3</strain>
        <tissue evidence="1">Gut</tissue>
    </source>
</reference>